<dbReference type="GO" id="GO:0006754">
    <property type="term" value="P:ATP biosynthetic process"/>
    <property type="evidence" value="ECO:0007669"/>
    <property type="project" value="TreeGrafter"/>
</dbReference>
<sequence length="204" mass="22217">MTPSITVSSITASEDFYLAAGTVTIDTSTSKVLLIRDRTTGRYKLPRGRKDWGETLETTAQRETYEETGVRCKLLPVQLRTRATPPRDHPQAAAALFDGTGDVVSGVSLREPIAVMQHFQTNGALAIVFFYVATADSSAPQAEGTQMTDEDYEAKWVGFKEVARLLTDPRYAEVVAKGIELAGSPGESDMKPSMEKLVTNGKIL</sequence>
<feature type="domain" description="Nudix hydrolase" evidence="2">
    <location>
        <begin position="15"/>
        <end position="180"/>
    </location>
</feature>
<evidence type="ECO:0000313" key="4">
    <source>
        <dbReference type="Proteomes" id="UP001174694"/>
    </source>
</evidence>
<keyword evidence="4" id="KW-1185">Reference proteome</keyword>
<dbReference type="Gene3D" id="3.90.79.10">
    <property type="entry name" value="Nucleoside Triphosphate Pyrophosphohydrolase"/>
    <property type="match status" value="1"/>
</dbReference>
<evidence type="ECO:0000256" key="1">
    <source>
        <dbReference type="ARBA" id="ARBA00022801"/>
    </source>
</evidence>
<dbReference type="PANTHER" id="PTHR21340:SF0">
    <property type="entry name" value="BIS(5'-NUCLEOSYL)-TETRAPHOSPHATASE [ASYMMETRICAL]"/>
    <property type="match status" value="1"/>
</dbReference>
<comment type="caution">
    <text evidence="3">The sequence shown here is derived from an EMBL/GenBank/DDBJ whole genome shotgun (WGS) entry which is preliminary data.</text>
</comment>
<dbReference type="PROSITE" id="PS51462">
    <property type="entry name" value="NUDIX"/>
    <property type="match status" value="1"/>
</dbReference>
<evidence type="ECO:0000259" key="2">
    <source>
        <dbReference type="PROSITE" id="PS51462"/>
    </source>
</evidence>
<dbReference type="SUPFAM" id="SSF55811">
    <property type="entry name" value="Nudix"/>
    <property type="match status" value="1"/>
</dbReference>
<reference evidence="3" key="1">
    <citation type="submission" date="2022-07" db="EMBL/GenBank/DDBJ databases">
        <title>Fungi with potential for degradation of polypropylene.</title>
        <authorList>
            <person name="Gostincar C."/>
        </authorList>
    </citation>
    <scope>NUCLEOTIDE SEQUENCE</scope>
    <source>
        <strain evidence="3">EXF-13308</strain>
    </source>
</reference>
<dbReference type="CDD" id="cd02883">
    <property type="entry name" value="NUDIX_Hydrolase"/>
    <property type="match status" value="1"/>
</dbReference>
<proteinExistence type="predicted"/>
<organism evidence="3 4">
    <name type="scientific">Pleurostoma richardsiae</name>
    <dbReference type="NCBI Taxonomy" id="41990"/>
    <lineage>
        <taxon>Eukaryota</taxon>
        <taxon>Fungi</taxon>
        <taxon>Dikarya</taxon>
        <taxon>Ascomycota</taxon>
        <taxon>Pezizomycotina</taxon>
        <taxon>Sordariomycetes</taxon>
        <taxon>Sordariomycetidae</taxon>
        <taxon>Calosphaeriales</taxon>
        <taxon>Pleurostomataceae</taxon>
        <taxon>Pleurostoma</taxon>
    </lineage>
</organism>
<dbReference type="InterPro" id="IPR000086">
    <property type="entry name" value="NUDIX_hydrolase_dom"/>
</dbReference>
<dbReference type="Proteomes" id="UP001174694">
    <property type="component" value="Unassembled WGS sequence"/>
</dbReference>
<keyword evidence="1" id="KW-0378">Hydrolase</keyword>
<dbReference type="PROSITE" id="PS00893">
    <property type="entry name" value="NUDIX_BOX"/>
    <property type="match status" value="1"/>
</dbReference>
<gene>
    <name evidence="3" type="ORF">NKR23_g204</name>
</gene>
<dbReference type="GO" id="GO:0004081">
    <property type="term" value="F:bis(5'-nucleosyl)-tetraphosphatase (asymmetrical) activity"/>
    <property type="evidence" value="ECO:0007669"/>
    <property type="project" value="TreeGrafter"/>
</dbReference>
<dbReference type="EMBL" id="JANBVO010000001">
    <property type="protein sequence ID" value="KAJ9157916.1"/>
    <property type="molecule type" value="Genomic_DNA"/>
</dbReference>
<dbReference type="PANTHER" id="PTHR21340">
    <property type="entry name" value="DIADENOSINE 5,5-P1,P4-TETRAPHOSPHATE PYROPHOSPHOHYDROLASE MUTT"/>
    <property type="match status" value="1"/>
</dbReference>
<dbReference type="Pfam" id="PF00293">
    <property type="entry name" value="NUDIX"/>
    <property type="match status" value="1"/>
</dbReference>
<name>A0AA38VLP5_9PEZI</name>
<accession>A0AA38VLP5</accession>
<dbReference type="GO" id="GO:0006167">
    <property type="term" value="P:AMP biosynthetic process"/>
    <property type="evidence" value="ECO:0007669"/>
    <property type="project" value="TreeGrafter"/>
</dbReference>
<dbReference type="InterPro" id="IPR020084">
    <property type="entry name" value="NUDIX_hydrolase_CS"/>
</dbReference>
<dbReference type="InterPro" id="IPR015797">
    <property type="entry name" value="NUDIX_hydrolase-like_dom_sf"/>
</dbReference>
<evidence type="ECO:0000313" key="3">
    <source>
        <dbReference type="EMBL" id="KAJ9157916.1"/>
    </source>
</evidence>
<protein>
    <recommendedName>
        <fullName evidence="2">Nudix hydrolase domain-containing protein</fullName>
    </recommendedName>
</protein>
<dbReference type="AlphaFoldDB" id="A0AA38VLP5"/>
<dbReference type="InterPro" id="IPR051325">
    <property type="entry name" value="Nudix_hydrolase_domain"/>
</dbReference>